<organism evidence="1 2">
    <name type="scientific">Paralvinella palmiformis</name>
    <dbReference type="NCBI Taxonomy" id="53620"/>
    <lineage>
        <taxon>Eukaryota</taxon>
        <taxon>Metazoa</taxon>
        <taxon>Spiralia</taxon>
        <taxon>Lophotrochozoa</taxon>
        <taxon>Annelida</taxon>
        <taxon>Polychaeta</taxon>
        <taxon>Sedentaria</taxon>
        <taxon>Canalipalpata</taxon>
        <taxon>Terebellida</taxon>
        <taxon>Terebelliformia</taxon>
        <taxon>Alvinellidae</taxon>
        <taxon>Paralvinella</taxon>
    </lineage>
</organism>
<dbReference type="EMBL" id="JAODUP010000242">
    <property type="protein sequence ID" value="KAK2155329.1"/>
    <property type="molecule type" value="Genomic_DNA"/>
</dbReference>
<evidence type="ECO:0000313" key="1">
    <source>
        <dbReference type="EMBL" id="KAK2155329.1"/>
    </source>
</evidence>
<reference evidence="1" key="1">
    <citation type="journal article" date="2023" name="Mol. Biol. Evol.">
        <title>Third-Generation Sequencing Reveals the Adaptive Role of the Epigenome in Three Deep-Sea Polychaetes.</title>
        <authorList>
            <person name="Perez M."/>
            <person name="Aroh O."/>
            <person name="Sun Y."/>
            <person name="Lan Y."/>
            <person name="Juniper S.K."/>
            <person name="Young C.R."/>
            <person name="Angers B."/>
            <person name="Qian P.Y."/>
        </authorList>
    </citation>
    <scope>NUCLEOTIDE SEQUENCE</scope>
    <source>
        <strain evidence="1">P08H-3</strain>
    </source>
</reference>
<evidence type="ECO:0000313" key="2">
    <source>
        <dbReference type="Proteomes" id="UP001208570"/>
    </source>
</evidence>
<proteinExistence type="predicted"/>
<keyword evidence="2" id="KW-1185">Reference proteome</keyword>
<gene>
    <name evidence="1" type="ORF">LSH36_242g00005</name>
</gene>
<accession>A0AAD9JLC6</accession>
<protein>
    <recommendedName>
        <fullName evidence="3">DDE Tnp4 domain-containing protein</fullName>
    </recommendedName>
</protein>
<comment type="caution">
    <text evidence="1">The sequence shown here is derived from an EMBL/GenBank/DDBJ whole genome shotgun (WGS) entry which is preliminary data.</text>
</comment>
<dbReference type="AlphaFoldDB" id="A0AAD9JLC6"/>
<evidence type="ECO:0008006" key="3">
    <source>
        <dbReference type="Google" id="ProtNLM"/>
    </source>
</evidence>
<sequence length="110" mass="12545">MSVYQLSVVSINICFRNTLLCLALKQWADNENLRESLPAFFRPIFPNSVSDIDGSYILVAKYPESHSTVNTNYKLYNITQCIFGITSHGNISFFFISWGGNRSDKLLLKQ</sequence>
<dbReference type="Proteomes" id="UP001208570">
    <property type="component" value="Unassembled WGS sequence"/>
</dbReference>
<name>A0AAD9JLC6_9ANNE</name>